<protein>
    <submittedName>
        <fullName evidence="1">Uncharacterized protein</fullName>
    </submittedName>
</protein>
<dbReference type="EMBL" id="LAZR01055830">
    <property type="protein sequence ID" value="KKK75514.1"/>
    <property type="molecule type" value="Genomic_DNA"/>
</dbReference>
<gene>
    <name evidence="1" type="ORF">LCGC14_2872960</name>
</gene>
<dbReference type="AlphaFoldDB" id="A0A0F9AAJ6"/>
<feature type="non-terminal residue" evidence="1">
    <location>
        <position position="1"/>
    </location>
</feature>
<evidence type="ECO:0000313" key="1">
    <source>
        <dbReference type="EMBL" id="KKK75514.1"/>
    </source>
</evidence>
<proteinExistence type="predicted"/>
<sequence>SNPHVHLVLTGPKNSEQLKKNFNAVQRGPLTMEELNWIRKYGKIVKSKKRFDYIR</sequence>
<comment type="caution">
    <text evidence="1">The sequence shown here is derived from an EMBL/GenBank/DDBJ whole genome shotgun (WGS) entry which is preliminary data.</text>
</comment>
<dbReference type="Gene3D" id="3.20.20.100">
    <property type="entry name" value="NADP-dependent oxidoreductase domain"/>
    <property type="match status" value="1"/>
</dbReference>
<dbReference type="SUPFAM" id="SSF51430">
    <property type="entry name" value="NAD(P)-linked oxidoreductase"/>
    <property type="match status" value="1"/>
</dbReference>
<organism evidence="1">
    <name type="scientific">marine sediment metagenome</name>
    <dbReference type="NCBI Taxonomy" id="412755"/>
    <lineage>
        <taxon>unclassified sequences</taxon>
        <taxon>metagenomes</taxon>
        <taxon>ecological metagenomes</taxon>
    </lineage>
</organism>
<accession>A0A0F9AAJ6</accession>
<reference evidence="1" key="1">
    <citation type="journal article" date="2015" name="Nature">
        <title>Complex archaea that bridge the gap between prokaryotes and eukaryotes.</title>
        <authorList>
            <person name="Spang A."/>
            <person name="Saw J.H."/>
            <person name="Jorgensen S.L."/>
            <person name="Zaremba-Niedzwiedzka K."/>
            <person name="Martijn J."/>
            <person name="Lind A.E."/>
            <person name="van Eijk R."/>
            <person name="Schleper C."/>
            <person name="Guy L."/>
            <person name="Ettema T.J."/>
        </authorList>
    </citation>
    <scope>NUCLEOTIDE SEQUENCE</scope>
</reference>
<name>A0A0F9AAJ6_9ZZZZ</name>
<dbReference type="InterPro" id="IPR036812">
    <property type="entry name" value="NAD(P)_OxRdtase_dom_sf"/>
</dbReference>